<comment type="catalytic activity">
    <reaction evidence="9">
        <text>malonyl-[ACP] + acetyl-CoA + H(+) = 3-oxobutanoyl-[ACP] + CO2 + CoA</text>
        <dbReference type="Rhea" id="RHEA:12080"/>
        <dbReference type="Rhea" id="RHEA-COMP:9623"/>
        <dbReference type="Rhea" id="RHEA-COMP:9625"/>
        <dbReference type="ChEBI" id="CHEBI:15378"/>
        <dbReference type="ChEBI" id="CHEBI:16526"/>
        <dbReference type="ChEBI" id="CHEBI:57287"/>
        <dbReference type="ChEBI" id="CHEBI:57288"/>
        <dbReference type="ChEBI" id="CHEBI:78449"/>
        <dbReference type="ChEBI" id="CHEBI:78450"/>
        <dbReference type="EC" id="2.3.1.180"/>
    </reaction>
</comment>
<name>A0A926ENM3_9FIRM</name>
<dbReference type="InterPro" id="IPR004655">
    <property type="entry name" value="FabH"/>
</dbReference>
<accession>A0A926ENM3</accession>
<dbReference type="SUPFAM" id="SSF53901">
    <property type="entry name" value="Thiolase-like"/>
    <property type="match status" value="1"/>
</dbReference>
<evidence type="ECO:0000256" key="5">
    <source>
        <dbReference type="ARBA" id="ARBA00022832"/>
    </source>
</evidence>
<evidence type="ECO:0000256" key="2">
    <source>
        <dbReference type="ARBA" id="ARBA00022490"/>
    </source>
</evidence>
<comment type="similarity">
    <text evidence="1 9">Belongs to the thiolase-like superfamily. FabH family.</text>
</comment>
<protein>
    <recommendedName>
        <fullName evidence="9">Beta-ketoacyl-[acyl-carrier-protein] synthase III</fullName>
        <shortName evidence="9">Beta-ketoacyl-ACP synthase III</shortName>
        <shortName evidence="9">KAS III</shortName>
        <ecNumber evidence="9">2.3.1.180</ecNumber>
    </recommendedName>
    <alternativeName>
        <fullName evidence="9">3-oxoacyl-[acyl-carrier-protein] synthase 3</fullName>
    </alternativeName>
    <alternativeName>
        <fullName evidence="9">3-oxoacyl-[acyl-carrier-protein] synthase III</fullName>
    </alternativeName>
</protein>
<dbReference type="EC" id="2.3.1.180" evidence="9"/>
<evidence type="ECO:0000256" key="8">
    <source>
        <dbReference type="ARBA" id="ARBA00023315"/>
    </source>
</evidence>
<dbReference type="InterPro" id="IPR013747">
    <property type="entry name" value="ACP_syn_III_C"/>
</dbReference>
<sequence>MIGIKICATGRYLPGEPIHNEAFTSIVETSDEWIRTRTGICYRHIADGDTTWHMGAAAAKSALQDGGIDPERIDLIIASSLTGDYATPSLSCLIQKEIGAQNAMCIDINCACSGFVYALDMARRYLACGDVDTVLIVASEMLSRITDYTDRSTCVLFGDGAGACIVKAAEKLFASHLGADGTGYDLLYSKNDPPASPFTKKPLIEDAISKTDRKPHSLFMDGREVYKFSISAMPQAVRKACEKAGITPEQLDYIVPHQANVRIVQTAMKALKLPMEKAVLYIDKYGNTSSASIPIALDALCRSKQVKAGEKLCVVGFGAGLTYGAAVIEC</sequence>
<dbReference type="Pfam" id="PF08545">
    <property type="entry name" value="ACP_syn_III"/>
    <property type="match status" value="1"/>
</dbReference>
<dbReference type="Proteomes" id="UP000623678">
    <property type="component" value="Unassembled WGS sequence"/>
</dbReference>
<evidence type="ECO:0000259" key="10">
    <source>
        <dbReference type="Pfam" id="PF08541"/>
    </source>
</evidence>
<keyword evidence="3 9" id="KW-0444">Lipid biosynthesis</keyword>
<organism evidence="12 13">
    <name type="scientific">Youxingia wuxianensis</name>
    <dbReference type="NCBI Taxonomy" id="2763678"/>
    <lineage>
        <taxon>Bacteria</taxon>
        <taxon>Bacillati</taxon>
        <taxon>Bacillota</taxon>
        <taxon>Clostridia</taxon>
        <taxon>Eubacteriales</taxon>
        <taxon>Oscillospiraceae</taxon>
        <taxon>Youxingia</taxon>
    </lineage>
</organism>
<dbReference type="GO" id="GO:0033818">
    <property type="term" value="F:beta-ketoacyl-acyl-carrier-protein synthase III activity"/>
    <property type="evidence" value="ECO:0007669"/>
    <property type="project" value="UniProtKB-UniRule"/>
</dbReference>
<dbReference type="RefSeq" id="WP_262395635.1">
    <property type="nucleotide sequence ID" value="NZ_JACRTD010000007.1"/>
</dbReference>
<evidence type="ECO:0000256" key="7">
    <source>
        <dbReference type="ARBA" id="ARBA00023160"/>
    </source>
</evidence>
<feature type="active site" evidence="9">
    <location>
        <position position="257"/>
    </location>
</feature>
<dbReference type="EMBL" id="JACRTD010000007">
    <property type="protein sequence ID" value="MBC8585926.1"/>
    <property type="molecule type" value="Genomic_DNA"/>
</dbReference>
<evidence type="ECO:0000256" key="4">
    <source>
        <dbReference type="ARBA" id="ARBA00022679"/>
    </source>
</evidence>
<keyword evidence="5 9" id="KW-0276">Fatty acid metabolism</keyword>
<dbReference type="PANTHER" id="PTHR34069:SF2">
    <property type="entry name" value="BETA-KETOACYL-[ACYL-CARRIER-PROTEIN] SYNTHASE III"/>
    <property type="match status" value="1"/>
</dbReference>
<comment type="domain">
    <text evidence="9">The last Arg residue of the ACP-binding site is essential for the weak association between ACP/AcpP and FabH.</text>
</comment>
<evidence type="ECO:0000313" key="13">
    <source>
        <dbReference type="Proteomes" id="UP000623678"/>
    </source>
</evidence>
<evidence type="ECO:0000256" key="3">
    <source>
        <dbReference type="ARBA" id="ARBA00022516"/>
    </source>
</evidence>
<reference evidence="12" key="1">
    <citation type="submission" date="2020-08" db="EMBL/GenBank/DDBJ databases">
        <title>Genome public.</title>
        <authorList>
            <person name="Liu C."/>
            <person name="Sun Q."/>
        </authorList>
    </citation>
    <scope>NUCLEOTIDE SEQUENCE</scope>
    <source>
        <strain evidence="12">NSJ-64</strain>
    </source>
</reference>
<dbReference type="AlphaFoldDB" id="A0A926ENM3"/>
<evidence type="ECO:0000313" key="12">
    <source>
        <dbReference type="EMBL" id="MBC8585926.1"/>
    </source>
</evidence>
<comment type="function">
    <text evidence="9">Catalyzes the condensation reaction of fatty acid synthesis by the addition to an acyl acceptor of two carbons from malonyl-ACP. Catalyzes the first condensation reaction which initiates fatty acid synthesis and may therefore play a role in governing the total rate of fatty acid production. Possesses both acetoacetyl-ACP synthase and acetyl transacylase activities. Its substrate specificity determines the biosynthesis of branched-chain and/or straight-chain of fatty acids.</text>
</comment>
<dbReference type="GO" id="GO:0004315">
    <property type="term" value="F:3-oxoacyl-[acyl-carrier-protein] synthase activity"/>
    <property type="evidence" value="ECO:0007669"/>
    <property type="project" value="InterPro"/>
</dbReference>
<proteinExistence type="inferred from homology"/>
<keyword evidence="4 9" id="KW-0808">Transferase</keyword>
<feature type="domain" description="Beta-ketoacyl-[acyl-carrier-protein] synthase III C-terminal" evidence="10">
    <location>
        <begin position="241"/>
        <end position="329"/>
    </location>
</feature>
<evidence type="ECO:0000259" key="11">
    <source>
        <dbReference type="Pfam" id="PF08545"/>
    </source>
</evidence>
<evidence type="ECO:0000256" key="9">
    <source>
        <dbReference type="HAMAP-Rule" id="MF_01815"/>
    </source>
</evidence>
<gene>
    <name evidence="9" type="primary">fabH</name>
    <name evidence="12" type="ORF">H8705_10050</name>
</gene>
<evidence type="ECO:0000256" key="1">
    <source>
        <dbReference type="ARBA" id="ARBA00008642"/>
    </source>
</evidence>
<keyword evidence="6 9" id="KW-0443">Lipid metabolism</keyword>
<dbReference type="PANTHER" id="PTHR34069">
    <property type="entry name" value="3-OXOACYL-[ACYL-CARRIER-PROTEIN] SYNTHASE 3"/>
    <property type="match status" value="1"/>
</dbReference>
<feature type="active site" evidence="9">
    <location>
        <position position="287"/>
    </location>
</feature>
<dbReference type="InterPro" id="IPR016039">
    <property type="entry name" value="Thiolase-like"/>
</dbReference>
<feature type="domain" description="Beta-ketoacyl-[acyl-carrier-protein] synthase III N-terminal" evidence="11">
    <location>
        <begin position="106"/>
        <end position="181"/>
    </location>
</feature>
<dbReference type="Gene3D" id="3.40.47.10">
    <property type="match status" value="1"/>
</dbReference>
<comment type="subcellular location">
    <subcellularLocation>
        <location evidence="9">Cytoplasm</location>
    </subcellularLocation>
</comment>
<dbReference type="GO" id="GO:0005737">
    <property type="term" value="C:cytoplasm"/>
    <property type="evidence" value="ECO:0007669"/>
    <property type="project" value="UniProtKB-SubCell"/>
</dbReference>
<dbReference type="NCBIfam" id="NF006829">
    <property type="entry name" value="PRK09352.1"/>
    <property type="match status" value="1"/>
</dbReference>
<comment type="pathway">
    <text evidence="9">Lipid metabolism; fatty acid biosynthesis.</text>
</comment>
<dbReference type="InterPro" id="IPR013751">
    <property type="entry name" value="ACP_syn_III_N"/>
</dbReference>
<dbReference type="GO" id="GO:0044550">
    <property type="term" value="P:secondary metabolite biosynthetic process"/>
    <property type="evidence" value="ECO:0007669"/>
    <property type="project" value="TreeGrafter"/>
</dbReference>
<dbReference type="GO" id="GO:0006633">
    <property type="term" value="P:fatty acid biosynthetic process"/>
    <property type="evidence" value="ECO:0007669"/>
    <property type="project" value="UniProtKB-UniRule"/>
</dbReference>
<comment type="subunit">
    <text evidence="9">Homodimer.</text>
</comment>
<dbReference type="HAMAP" id="MF_01815">
    <property type="entry name" value="FabH"/>
    <property type="match status" value="1"/>
</dbReference>
<evidence type="ECO:0000256" key="6">
    <source>
        <dbReference type="ARBA" id="ARBA00023098"/>
    </source>
</evidence>
<dbReference type="CDD" id="cd00830">
    <property type="entry name" value="KAS_III"/>
    <property type="match status" value="1"/>
</dbReference>
<comment type="caution">
    <text evidence="12">The sequence shown here is derived from an EMBL/GenBank/DDBJ whole genome shotgun (WGS) entry which is preliminary data.</text>
</comment>
<feature type="active site" evidence="9">
    <location>
        <position position="112"/>
    </location>
</feature>
<feature type="region of interest" description="ACP-binding" evidence="9">
    <location>
        <begin position="258"/>
        <end position="262"/>
    </location>
</feature>
<keyword evidence="8 9" id="KW-0012">Acyltransferase</keyword>
<dbReference type="NCBIfam" id="TIGR00747">
    <property type="entry name" value="fabH"/>
    <property type="match status" value="1"/>
</dbReference>
<keyword evidence="13" id="KW-1185">Reference proteome</keyword>
<dbReference type="Pfam" id="PF08541">
    <property type="entry name" value="ACP_syn_III_C"/>
    <property type="match status" value="1"/>
</dbReference>
<keyword evidence="9" id="KW-0511">Multifunctional enzyme</keyword>
<keyword evidence="2 9" id="KW-0963">Cytoplasm</keyword>
<keyword evidence="7 9" id="KW-0275">Fatty acid biosynthesis</keyword>